<dbReference type="Pfam" id="PF25954">
    <property type="entry name" value="Beta-barrel_RND_2"/>
    <property type="match status" value="1"/>
</dbReference>
<dbReference type="Gene3D" id="2.40.50.100">
    <property type="match status" value="1"/>
</dbReference>
<dbReference type="FunFam" id="2.40.30.170:FF:000010">
    <property type="entry name" value="Efflux RND transporter periplasmic adaptor subunit"/>
    <property type="match status" value="1"/>
</dbReference>
<name>A0A1I7EUT6_9PROT</name>
<dbReference type="PANTHER" id="PTHR30097">
    <property type="entry name" value="CATION EFFLUX SYSTEM PROTEIN CUSB"/>
    <property type="match status" value="1"/>
</dbReference>
<dbReference type="InterPro" id="IPR051909">
    <property type="entry name" value="MFP_Cation_Efflux"/>
</dbReference>
<comment type="similarity">
    <text evidence="1">Belongs to the membrane fusion protein (MFP) (TC 8.A.1) family.</text>
</comment>
<dbReference type="Proteomes" id="UP000183926">
    <property type="component" value="Unassembled WGS sequence"/>
</dbReference>
<dbReference type="InterPro" id="IPR058647">
    <property type="entry name" value="BSH_CzcB-like"/>
</dbReference>
<keyword evidence="2" id="KW-0813">Transport</keyword>
<dbReference type="GO" id="GO:0022857">
    <property type="term" value="F:transmembrane transporter activity"/>
    <property type="evidence" value="ECO:0007669"/>
    <property type="project" value="InterPro"/>
</dbReference>
<evidence type="ECO:0000256" key="3">
    <source>
        <dbReference type="SAM" id="Phobius"/>
    </source>
</evidence>
<dbReference type="InterPro" id="IPR006143">
    <property type="entry name" value="RND_pump_MFP"/>
</dbReference>
<evidence type="ECO:0000313" key="6">
    <source>
        <dbReference type="EMBL" id="SFU27670.1"/>
    </source>
</evidence>
<dbReference type="SUPFAM" id="SSF111369">
    <property type="entry name" value="HlyD-like secretion proteins"/>
    <property type="match status" value="1"/>
</dbReference>
<dbReference type="RefSeq" id="WP_074925856.1">
    <property type="nucleotide sequence ID" value="NZ_FPBL01000001.1"/>
</dbReference>
<evidence type="ECO:0000256" key="2">
    <source>
        <dbReference type="ARBA" id="ARBA00022448"/>
    </source>
</evidence>
<reference evidence="6 7" key="1">
    <citation type="submission" date="2016-10" db="EMBL/GenBank/DDBJ databases">
        <authorList>
            <person name="de Groot N.N."/>
        </authorList>
    </citation>
    <scope>NUCLEOTIDE SEQUENCE [LARGE SCALE GENOMIC DNA]</scope>
    <source>
        <strain evidence="6 7">Nm24</strain>
    </source>
</reference>
<evidence type="ECO:0000259" key="4">
    <source>
        <dbReference type="Pfam" id="PF25954"/>
    </source>
</evidence>
<dbReference type="Gene3D" id="1.10.287.470">
    <property type="entry name" value="Helix hairpin bin"/>
    <property type="match status" value="1"/>
</dbReference>
<dbReference type="Gene3D" id="2.40.420.20">
    <property type="match status" value="1"/>
</dbReference>
<dbReference type="InterPro" id="IPR058792">
    <property type="entry name" value="Beta-barrel_RND_2"/>
</dbReference>
<dbReference type="GO" id="GO:0016020">
    <property type="term" value="C:membrane"/>
    <property type="evidence" value="ECO:0007669"/>
    <property type="project" value="InterPro"/>
</dbReference>
<dbReference type="EMBL" id="FPBL01000001">
    <property type="protein sequence ID" value="SFU27670.1"/>
    <property type="molecule type" value="Genomic_DNA"/>
</dbReference>
<proteinExistence type="inferred from homology"/>
<evidence type="ECO:0000256" key="1">
    <source>
        <dbReference type="ARBA" id="ARBA00009477"/>
    </source>
</evidence>
<dbReference type="NCBIfam" id="TIGR01730">
    <property type="entry name" value="RND_mfp"/>
    <property type="match status" value="1"/>
</dbReference>
<keyword evidence="3" id="KW-1133">Transmembrane helix</keyword>
<feature type="domain" description="CzcB-like barrel-sandwich hybrid" evidence="5">
    <location>
        <begin position="89"/>
        <end position="225"/>
    </location>
</feature>
<dbReference type="PANTHER" id="PTHR30097:SF16">
    <property type="entry name" value="CATION EFFLUX SYSTEM (CZCB-LIKE)"/>
    <property type="match status" value="1"/>
</dbReference>
<feature type="transmembrane region" description="Helical" evidence="3">
    <location>
        <begin position="12"/>
        <end position="29"/>
    </location>
</feature>
<keyword evidence="3" id="KW-0812">Transmembrane</keyword>
<feature type="domain" description="CusB-like beta-barrel" evidence="4">
    <location>
        <begin position="236"/>
        <end position="311"/>
    </location>
</feature>
<dbReference type="AlphaFoldDB" id="A0A1I7EUT6"/>
<keyword evidence="3" id="KW-0472">Membrane</keyword>
<dbReference type="Gene3D" id="2.40.30.170">
    <property type="match status" value="1"/>
</dbReference>
<protein>
    <submittedName>
        <fullName evidence="6">Membrane fusion protein, cobalt-zinc-cadmium efflux system</fullName>
    </submittedName>
</protein>
<evidence type="ECO:0000313" key="7">
    <source>
        <dbReference type="Proteomes" id="UP000183926"/>
    </source>
</evidence>
<sequence>MMKSRLRKIKMIAITLTIVIAGIAGYWYFSQAVPQPPAENANSNHTRDQLIFPPGAPQLAYIKTSAAVSAMLPASEPLAAKLALAENLTARISPAVAGRILQLHVEIGDQVKTGTPLVTLDSPDFGAAIADLHKAAADATYKRLAYKRARELWAGEAIARRDVESARADWQIAAAEAERARLRVKNLVPGGKMQDEKLVLYAPIDGTVANRQANPGLEVRPDMAVPLFVISNLSHLWVLVDVPERLISRVQSGNPLLLNFDAFPGKSFLASITRIAPVLDPNVRRVQVRAEIDNPDGTLRPEMFARAQLIDPRADSVVRLPAESVITGGVHPTVFVETNAGEFIQRRIRIAFQDAESVWLEPENGGVAAGEEVVIDGTMLLTSELAAGN</sequence>
<accession>A0A1I7EUT6</accession>
<gene>
    <name evidence="6" type="ORF">SAMN05216339_10176</name>
</gene>
<organism evidence="6 7">
    <name type="scientific">Nitrosomonas eutropha</name>
    <dbReference type="NCBI Taxonomy" id="916"/>
    <lineage>
        <taxon>Bacteria</taxon>
        <taxon>Pseudomonadati</taxon>
        <taxon>Pseudomonadota</taxon>
        <taxon>Betaproteobacteria</taxon>
        <taxon>Nitrosomonadales</taxon>
        <taxon>Nitrosomonadaceae</taxon>
        <taxon>Nitrosomonas</taxon>
    </lineage>
</organism>
<dbReference type="OrthoDB" id="9806939at2"/>
<dbReference type="Pfam" id="PF25973">
    <property type="entry name" value="BSH_CzcB"/>
    <property type="match status" value="1"/>
</dbReference>
<evidence type="ECO:0000259" key="5">
    <source>
        <dbReference type="Pfam" id="PF25973"/>
    </source>
</evidence>